<dbReference type="EMBL" id="CM041537">
    <property type="protein sequence ID" value="KAI3369350.1"/>
    <property type="molecule type" value="Genomic_DNA"/>
</dbReference>
<evidence type="ECO:0000313" key="2">
    <source>
        <dbReference type="Proteomes" id="UP000831701"/>
    </source>
</evidence>
<name>A0ACB8WMU2_9TELE</name>
<sequence length="526" mass="58492">MGVGEVIYTFLEVVIAVSCCLGNMLVILALWTSKSIHQPTFCLIVSLAVADFMVGCVAIPLAVVVDRRVKTSFHGCLFISCVVILFILVSVLCLAAIAVDRFLRVYIPLRYKQTVTQRHSWLVVASCWLVAIPLSFTPIFGWYNDKNLSNPVNSTIVCQFIAVIPMSYLVYFYFFLCTLTPLLVMTVLYGYVFCTIRGNLREKPGNGALKQSQNYLKKEKQLAGSLSLVLALFALSVLPLNIMNCISYYGGSNVVPEAAFYVGILLSHANSAVNPVVYAFKIQKIKAAYLKIWRRCIAASSGHAAVDPPVPSCRQGRGAHPVQRRHQGAHPSMFSQRHDQPSLPRRHRCSVCRRVPPRLCDGAAAVLPGVWVGLVYYCCHELFDGYVKERLRTDMQDIPGNYLNQPDACFWVAEAEVDGRSEILGMVAVVGKGSGKDRHGELFRMIISQSCRRMGLGYRMTQTVADFCRERGLSKLVLETTSTQTAAVALYEKQGFSHVLTHTNAHAAKWIVTLAKVKILKMEKHL</sequence>
<organism evidence="1 2">
    <name type="scientific">Scortum barcoo</name>
    <name type="common">barcoo grunter</name>
    <dbReference type="NCBI Taxonomy" id="214431"/>
    <lineage>
        <taxon>Eukaryota</taxon>
        <taxon>Metazoa</taxon>
        <taxon>Chordata</taxon>
        <taxon>Craniata</taxon>
        <taxon>Vertebrata</taxon>
        <taxon>Euteleostomi</taxon>
        <taxon>Actinopterygii</taxon>
        <taxon>Neopterygii</taxon>
        <taxon>Teleostei</taxon>
        <taxon>Neoteleostei</taxon>
        <taxon>Acanthomorphata</taxon>
        <taxon>Eupercaria</taxon>
        <taxon>Centrarchiformes</taxon>
        <taxon>Terapontoidei</taxon>
        <taxon>Terapontidae</taxon>
        <taxon>Scortum</taxon>
    </lineage>
</organism>
<reference evidence="1" key="1">
    <citation type="submission" date="2022-04" db="EMBL/GenBank/DDBJ databases">
        <title>Jade perch genome.</title>
        <authorList>
            <person name="Chao B."/>
        </authorList>
    </citation>
    <scope>NUCLEOTIDE SEQUENCE</scope>
    <source>
        <strain evidence="1">CB-2022</strain>
    </source>
</reference>
<accession>A0ACB8WMU2</accession>
<gene>
    <name evidence="1" type="ORF">L3Q82_007590</name>
</gene>
<evidence type="ECO:0000313" key="1">
    <source>
        <dbReference type="EMBL" id="KAI3369350.1"/>
    </source>
</evidence>
<comment type="caution">
    <text evidence="1">The sequence shown here is derived from an EMBL/GenBank/DDBJ whole genome shotgun (WGS) entry which is preliminary data.</text>
</comment>
<proteinExistence type="predicted"/>
<protein>
    <submittedName>
        <fullName evidence="1">Uncharacterized protein</fullName>
    </submittedName>
</protein>
<keyword evidence="2" id="KW-1185">Reference proteome</keyword>
<dbReference type="Proteomes" id="UP000831701">
    <property type="component" value="Chromosome 7"/>
</dbReference>